<evidence type="ECO:0000313" key="1">
    <source>
        <dbReference type="EMBL" id="CAE6360579.1"/>
    </source>
</evidence>
<dbReference type="AlphaFoldDB" id="A0A8H2WEA1"/>
<gene>
    <name evidence="1" type="ORF">RDB_LOCUS18660</name>
</gene>
<evidence type="ECO:0008006" key="3">
    <source>
        <dbReference type="Google" id="ProtNLM"/>
    </source>
</evidence>
<name>A0A8H2WEA1_9AGAM</name>
<protein>
    <recommendedName>
        <fullName evidence="3">BTB domain-containing protein</fullName>
    </recommendedName>
</protein>
<organism evidence="1 2">
    <name type="scientific">Rhizoctonia solani</name>
    <dbReference type="NCBI Taxonomy" id="456999"/>
    <lineage>
        <taxon>Eukaryota</taxon>
        <taxon>Fungi</taxon>
        <taxon>Dikarya</taxon>
        <taxon>Basidiomycota</taxon>
        <taxon>Agaricomycotina</taxon>
        <taxon>Agaricomycetes</taxon>
        <taxon>Cantharellales</taxon>
        <taxon>Ceratobasidiaceae</taxon>
        <taxon>Rhizoctonia</taxon>
    </lineage>
</organism>
<dbReference type="EMBL" id="CAJMWS010000094">
    <property type="protein sequence ID" value="CAE6360579.1"/>
    <property type="molecule type" value="Genomic_DNA"/>
</dbReference>
<evidence type="ECO:0000313" key="2">
    <source>
        <dbReference type="Proteomes" id="UP000663846"/>
    </source>
</evidence>
<reference evidence="1" key="1">
    <citation type="submission" date="2021-01" db="EMBL/GenBank/DDBJ databases">
        <authorList>
            <person name="Kaushik A."/>
        </authorList>
    </citation>
    <scope>NUCLEOTIDE SEQUENCE</scope>
    <source>
        <strain evidence="1">AG1-1C</strain>
    </source>
</reference>
<sequence length="480" mass="54253">MQCSESPTDHSGACLADESTNPTNNLNILRHTSHATTYVRDLRYYCLDDIGVFLVDGILFKVHAMQVFGGRPASIPKLGRGINPIYIEDVMPRLPTSSDNNPILLSGVTAEQFRNYLRVTGCRPGDEDYSTLGKHPYIFFQGEKIQELYTLYVDVATLARLFGTTKLEAWAIDVLHSMFTGYGNIIDELASLAQNWSASTLAELSVLSRNTKLERPAVAFIQHFVHIHMKDVTGSLCPGAQVCMDLFDMLKNLDNEDTQSTQSTQDGQLPNNPGSIVRRVGYLFGYWTGINSRRVPTPPLLSGPNDPVLLGCIFLKLLSLGHRSRIWSERVTRKDKAILYAAQVQFVDASKEFKSLRWVRPDLPREAINVSKLCPKCESNVKNDWKKFFGELSEGMGSGLPLKDVSLLTQIAGFRWKSQREWESRIGSCDSSWKMGFYCSSEGLLNFLDERLRELYEEVAYRYWKLAEYENVNTNVLQIN</sequence>
<dbReference type="Proteomes" id="UP000663846">
    <property type="component" value="Unassembled WGS sequence"/>
</dbReference>
<proteinExistence type="predicted"/>
<comment type="caution">
    <text evidence="1">The sequence shown here is derived from an EMBL/GenBank/DDBJ whole genome shotgun (WGS) entry which is preliminary data.</text>
</comment>
<accession>A0A8H2WEA1</accession>